<keyword evidence="8" id="KW-1185">Reference proteome</keyword>
<dbReference type="Gene3D" id="3.30.950.10">
    <property type="entry name" value="Methyltransferase, Cobalt-precorrin-4 Transmethylase, Domain 2"/>
    <property type="match status" value="1"/>
</dbReference>
<evidence type="ECO:0000256" key="3">
    <source>
        <dbReference type="ARBA" id="ARBA00022603"/>
    </source>
</evidence>
<evidence type="ECO:0000256" key="2">
    <source>
        <dbReference type="ARBA" id="ARBA00022573"/>
    </source>
</evidence>
<keyword evidence="2" id="KW-0169">Cobalamin biosynthesis</keyword>
<sequence>MLIVIGVGPGKSEYMSVRAYRTIKNASKVYAFKRVKEELEDEFTHINEISVKDLKDITEGVLLLSGDPSFFGAVDYLKREGIAIDEVIPSITAFQYLMSKAQVNWNEAKTYSLHGRELDDGFKTIVMNNDKVIVLCDKDNNPKAIKKYLDEKNIKRKFIVGTNLSQNGEIIKTYDADDEIDIENSLSVVIIINEVV</sequence>
<dbReference type="Gene3D" id="3.40.1010.10">
    <property type="entry name" value="Cobalt-precorrin-4 Transmethylase, Domain 1"/>
    <property type="match status" value="1"/>
</dbReference>
<keyword evidence="5" id="KW-0949">S-adenosyl-L-methionine</keyword>
<dbReference type="InterPro" id="IPR035996">
    <property type="entry name" value="4pyrrol_Methylase_sf"/>
</dbReference>
<evidence type="ECO:0000256" key="1">
    <source>
        <dbReference type="ARBA" id="ARBA00004953"/>
    </source>
</evidence>
<dbReference type="GO" id="GO:0009236">
    <property type="term" value="P:cobalamin biosynthetic process"/>
    <property type="evidence" value="ECO:0007669"/>
    <property type="project" value="UniProtKB-KW"/>
</dbReference>
<dbReference type="InterPro" id="IPR014777">
    <property type="entry name" value="4pyrrole_Mease_sub1"/>
</dbReference>
<dbReference type="PANTHER" id="PTHR43182:SF1">
    <property type="entry name" value="COBALT-PRECORRIN-7 C(5)-METHYLTRANSFERASE"/>
    <property type="match status" value="1"/>
</dbReference>
<dbReference type="GO" id="GO:0032259">
    <property type="term" value="P:methylation"/>
    <property type="evidence" value="ECO:0007669"/>
    <property type="project" value="UniProtKB-KW"/>
</dbReference>
<feature type="domain" description="Tetrapyrrole methylase" evidence="6">
    <location>
        <begin position="1"/>
        <end position="172"/>
    </location>
</feature>
<dbReference type="CDD" id="cd11644">
    <property type="entry name" value="Precorrin-6Y-MT"/>
    <property type="match status" value="1"/>
</dbReference>
<dbReference type="GO" id="GO:0008276">
    <property type="term" value="F:protein methyltransferase activity"/>
    <property type="evidence" value="ECO:0007669"/>
    <property type="project" value="InterPro"/>
</dbReference>
<evidence type="ECO:0000256" key="4">
    <source>
        <dbReference type="ARBA" id="ARBA00022679"/>
    </source>
</evidence>
<dbReference type="InterPro" id="IPR012818">
    <property type="entry name" value="CbiE"/>
</dbReference>
<reference evidence="7" key="1">
    <citation type="submission" date="2022-04" db="EMBL/GenBank/DDBJ databases">
        <title>Complete genome sequences of Ezakiella coagulans and Fenollaria massiliensis.</title>
        <authorList>
            <person name="France M.T."/>
            <person name="Clifford J."/>
            <person name="Narina S."/>
            <person name="Rutt L."/>
            <person name="Ravel J."/>
        </authorList>
    </citation>
    <scope>NUCLEOTIDE SEQUENCE</scope>
    <source>
        <strain evidence="7">C0061C2</strain>
    </source>
</reference>
<comment type="pathway">
    <text evidence="1">Cofactor biosynthesis; adenosylcobalamin biosynthesis.</text>
</comment>
<keyword evidence="4" id="KW-0808">Transferase</keyword>
<protein>
    <submittedName>
        <fullName evidence="7">Precorrin-6y C5,15-methyltransferase (Decarboxylating) subunit CbiE</fullName>
    </submittedName>
</protein>
<dbReference type="NCBIfam" id="TIGR02467">
    <property type="entry name" value="CbiE"/>
    <property type="match status" value="1"/>
</dbReference>
<dbReference type="InterPro" id="IPR014776">
    <property type="entry name" value="4pyrrole_Mease_sub2"/>
</dbReference>
<proteinExistence type="predicted"/>
<dbReference type="PANTHER" id="PTHR43182">
    <property type="entry name" value="COBALT-PRECORRIN-6B C(15)-METHYLTRANSFERASE (DECARBOXYLATING)"/>
    <property type="match status" value="1"/>
</dbReference>
<dbReference type="RefSeq" id="WP_249242993.1">
    <property type="nucleotide sequence ID" value="NZ_CP096649.1"/>
</dbReference>
<evidence type="ECO:0000313" key="7">
    <source>
        <dbReference type="EMBL" id="UQK59587.1"/>
    </source>
</evidence>
<dbReference type="Pfam" id="PF00590">
    <property type="entry name" value="TP_methylase"/>
    <property type="match status" value="1"/>
</dbReference>
<keyword evidence="3" id="KW-0489">Methyltransferase</keyword>
<evidence type="ECO:0000313" key="8">
    <source>
        <dbReference type="Proteomes" id="UP000831151"/>
    </source>
</evidence>
<evidence type="ECO:0000256" key="5">
    <source>
        <dbReference type="ARBA" id="ARBA00022691"/>
    </source>
</evidence>
<evidence type="ECO:0000259" key="6">
    <source>
        <dbReference type="Pfam" id="PF00590"/>
    </source>
</evidence>
<dbReference type="SUPFAM" id="SSF53790">
    <property type="entry name" value="Tetrapyrrole methylase"/>
    <property type="match status" value="1"/>
</dbReference>
<dbReference type="InterPro" id="IPR050714">
    <property type="entry name" value="Cobalamin_biosynth_MTase"/>
</dbReference>
<dbReference type="KEGG" id="fms:M1R53_02775"/>
<organism evidence="7 8">
    <name type="scientific">Fenollaria massiliensis</name>
    <dbReference type="NCBI Taxonomy" id="938288"/>
    <lineage>
        <taxon>Bacteria</taxon>
        <taxon>Bacillati</taxon>
        <taxon>Bacillota</taxon>
        <taxon>Clostridia</taxon>
        <taxon>Eubacteriales</taxon>
        <taxon>Fenollaria</taxon>
    </lineage>
</organism>
<gene>
    <name evidence="7" type="primary">cbiE</name>
    <name evidence="7" type="ORF">M1R53_02775</name>
</gene>
<dbReference type="EMBL" id="CP096649">
    <property type="protein sequence ID" value="UQK59587.1"/>
    <property type="molecule type" value="Genomic_DNA"/>
</dbReference>
<dbReference type="Proteomes" id="UP000831151">
    <property type="component" value="Chromosome"/>
</dbReference>
<dbReference type="InterPro" id="IPR000878">
    <property type="entry name" value="4pyrrol_Mease"/>
</dbReference>
<accession>A0A9E7IVG9</accession>
<dbReference type="AlphaFoldDB" id="A0A9E7IVG9"/>
<name>A0A9E7IVG9_9FIRM</name>